<evidence type="ECO:0000256" key="3">
    <source>
        <dbReference type="ARBA" id="ARBA00022801"/>
    </source>
</evidence>
<comment type="caution">
    <text evidence="5">The sequence shown here is derived from an EMBL/GenBank/DDBJ whole genome shotgun (WGS) entry which is preliminary data.</text>
</comment>
<protein>
    <recommendedName>
        <fullName evidence="2">N-acetylmuramoyl-L-alanine amidase</fullName>
        <ecNumber evidence="2">3.5.1.28</ecNumber>
    </recommendedName>
</protein>
<dbReference type="Gene3D" id="3.40.630.40">
    <property type="entry name" value="Zn-dependent exopeptidases"/>
    <property type="match status" value="1"/>
</dbReference>
<sequence length="373" mass="42069">MKTNSISRFLFIIIVLTFFVNTSTIFSQKSDQFVVVLDAGHGGHDPGRPTKNGYKEKDIALKIALEVGKYLESNKDVKVIYTRKTDVFVTLRGRAKIANDADADLFVSIHCNAHHTQAYGTETYVLGVGNTDRNFNVAKAENEVIFLEENYEKHYEGFDPNAPESLIGLTLMQEEYVDQSIMLADLVEKNFQNKLNRKSRGVKQISLWVLHNTYMPSVLIETGFITNKTEGKYLNSKQGQTELSKSIFDAIMSYKKNLDQNIGESVFIPADDDFVVNTSEPEQIINNIVFKVQIAASSRKLEPKSYNFKGLSDISRETEGTLYKYFYGYTSDYSKIKQLQANAKSKGYSSCFIVAFKDGNKISLDQALKTTAN</sequence>
<dbReference type="InterPro" id="IPR002508">
    <property type="entry name" value="MurNAc-LAA_cat"/>
</dbReference>
<dbReference type="InterPro" id="IPR050695">
    <property type="entry name" value="N-acetylmuramoyl_amidase_3"/>
</dbReference>
<evidence type="ECO:0000313" key="5">
    <source>
        <dbReference type="EMBL" id="MFD2823478.1"/>
    </source>
</evidence>
<comment type="catalytic activity">
    <reaction evidence="1">
        <text>Hydrolyzes the link between N-acetylmuramoyl residues and L-amino acid residues in certain cell-wall glycopeptides.</text>
        <dbReference type="EC" id="3.5.1.28"/>
    </reaction>
</comment>
<keyword evidence="3" id="KW-0378">Hydrolase</keyword>
<dbReference type="SMART" id="SM00646">
    <property type="entry name" value="Ami_3"/>
    <property type="match status" value="1"/>
</dbReference>
<name>A0ABW5WQ77_9FLAO</name>
<organism evidence="5 6">
    <name type="scientific">Lacinutrix iliipiscaria</name>
    <dbReference type="NCBI Taxonomy" id="1230532"/>
    <lineage>
        <taxon>Bacteria</taxon>
        <taxon>Pseudomonadati</taxon>
        <taxon>Bacteroidota</taxon>
        <taxon>Flavobacteriia</taxon>
        <taxon>Flavobacteriales</taxon>
        <taxon>Flavobacteriaceae</taxon>
        <taxon>Lacinutrix</taxon>
    </lineage>
</organism>
<gene>
    <name evidence="5" type="ORF">ACFS5M_07350</name>
</gene>
<reference evidence="6" key="1">
    <citation type="journal article" date="2019" name="Int. J. Syst. Evol. Microbiol.">
        <title>The Global Catalogue of Microorganisms (GCM) 10K type strain sequencing project: providing services to taxonomists for standard genome sequencing and annotation.</title>
        <authorList>
            <consortium name="The Broad Institute Genomics Platform"/>
            <consortium name="The Broad Institute Genome Sequencing Center for Infectious Disease"/>
            <person name="Wu L."/>
            <person name="Ma J."/>
        </authorList>
    </citation>
    <scope>NUCLEOTIDE SEQUENCE [LARGE SCALE GENOMIC DNA]</scope>
    <source>
        <strain evidence="6">KCTC 32141</strain>
    </source>
</reference>
<dbReference type="SUPFAM" id="SSF53187">
    <property type="entry name" value="Zn-dependent exopeptidases"/>
    <property type="match status" value="1"/>
</dbReference>
<dbReference type="PANTHER" id="PTHR30404:SF0">
    <property type="entry name" value="N-ACETYLMURAMOYL-L-ALANINE AMIDASE AMIC"/>
    <property type="match status" value="1"/>
</dbReference>
<proteinExistence type="predicted"/>
<evidence type="ECO:0000313" key="6">
    <source>
        <dbReference type="Proteomes" id="UP001597533"/>
    </source>
</evidence>
<dbReference type="EC" id="3.5.1.28" evidence="2"/>
<accession>A0ABW5WQ77</accession>
<dbReference type="PANTHER" id="PTHR30404">
    <property type="entry name" value="N-ACETYLMURAMOYL-L-ALANINE AMIDASE"/>
    <property type="match status" value="1"/>
</dbReference>
<dbReference type="Proteomes" id="UP001597533">
    <property type="component" value="Unassembled WGS sequence"/>
</dbReference>
<dbReference type="RefSeq" id="WP_183487431.1">
    <property type="nucleotide sequence ID" value="NZ_JBHUOV010000002.1"/>
</dbReference>
<feature type="domain" description="MurNAc-LAA" evidence="4">
    <location>
        <begin position="95"/>
        <end position="252"/>
    </location>
</feature>
<dbReference type="EMBL" id="JBHUOV010000002">
    <property type="protein sequence ID" value="MFD2823478.1"/>
    <property type="molecule type" value="Genomic_DNA"/>
</dbReference>
<dbReference type="CDD" id="cd02696">
    <property type="entry name" value="MurNAc-LAA"/>
    <property type="match status" value="1"/>
</dbReference>
<evidence type="ECO:0000256" key="1">
    <source>
        <dbReference type="ARBA" id="ARBA00001561"/>
    </source>
</evidence>
<dbReference type="Pfam" id="PF01520">
    <property type="entry name" value="Amidase_3"/>
    <property type="match status" value="1"/>
</dbReference>
<evidence type="ECO:0000256" key="2">
    <source>
        <dbReference type="ARBA" id="ARBA00011901"/>
    </source>
</evidence>
<keyword evidence="6" id="KW-1185">Reference proteome</keyword>
<evidence type="ECO:0000259" key="4">
    <source>
        <dbReference type="SMART" id="SM00646"/>
    </source>
</evidence>